<name>A0A1H1FFP9_9ACTN</name>
<feature type="transmembrane region" description="Helical" evidence="12">
    <location>
        <begin position="223"/>
        <end position="244"/>
    </location>
</feature>
<organism evidence="16 17">
    <name type="scientific">Actinopolyspora saharensis</name>
    <dbReference type="NCBI Taxonomy" id="995062"/>
    <lineage>
        <taxon>Bacteria</taxon>
        <taxon>Bacillati</taxon>
        <taxon>Actinomycetota</taxon>
        <taxon>Actinomycetes</taxon>
        <taxon>Actinopolysporales</taxon>
        <taxon>Actinopolysporaceae</taxon>
        <taxon>Actinopolyspora</taxon>
    </lineage>
</organism>
<dbReference type="Pfam" id="PF04602">
    <property type="entry name" value="Arabinose_trans"/>
    <property type="match status" value="1"/>
</dbReference>
<feature type="region of interest" description="Disordered" evidence="11">
    <location>
        <begin position="103"/>
        <end position="127"/>
    </location>
</feature>
<feature type="domain" description="Arabinosyltransferase C-terminal" evidence="14">
    <location>
        <begin position="792"/>
        <end position="1017"/>
    </location>
</feature>
<dbReference type="InterPro" id="IPR027451">
    <property type="entry name" value="EmbABC_dom1"/>
</dbReference>
<evidence type="ECO:0000256" key="10">
    <source>
        <dbReference type="ARBA" id="ARBA00023316"/>
    </source>
</evidence>
<evidence type="ECO:0000256" key="3">
    <source>
        <dbReference type="ARBA" id="ARBA00008195"/>
    </source>
</evidence>
<feature type="region of interest" description="Disordered" evidence="11">
    <location>
        <begin position="1020"/>
        <end position="1046"/>
    </location>
</feature>
<dbReference type="GO" id="GO:0005886">
    <property type="term" value="C:plasma membrane"/>
    <property type="evidence" value="ECO:0007669"/>
    <property type="project" value="UniProtKB-SubCell"/>
</dbReference>
<dbReference type="Gene3D" id="2.60.120.940">
    <property type="entry name" value="EmbC, C-terminal domain, subdomain 2"/>
    <property type="match status" value="1"/>
</dbReference>
<proteinExistence type="inferred from homology"/>
<evidence type="ECO:0000256" key="5">
    <source>
        <dbReference type="ARBA" id="ARBA00022676"/>
    </source>
</evidence>
<comment type="function">
    <text evidence="1">Arabinosyl transferase responsible for the polymerization of arabinose into the arabinan of arabinogalactan.</text>
</comment>
<feature type="transmembrane region" description="Helical" evidence="12">
    <location>
        <begin position="603"/>
        <end position="626"/>
    </location>
</feature>
<feature type="compositionally biased region" description="Acidic residues" evidence="11">
    <location>
        <begin position="1036"/>
        <end position="1046"/>
    </location>
</feature>
<keyword evidence="8 12" id="KW-1133">Transmembrane helix</keyword>
<sequence length="1046" mass="113855">MNEPAGREITRGMGVQEPPARPPRGEGTGTPSAGVSRRREWRIALLAGLAVLLGALAVLAPVRVDDPVLTWPQQGERATSTVVPLSPYRPLSMNAEIPCSTLRQADGTSPADEPAAALRTQPPNGQEGLRVTAADGTARFHVSGELVHTEPLPQGDCTYRVVADDSGVRVLRDGTTLAERPELLPPQVAEFSTAAEGTPQAQGLSVRLHTDARYESHPSALKLGLLIAHALALAGVLVLAWRHWRGTRSMRRLRMPRLGAADAVLVLVSLAWVFLGPTNMDDGWYLMMARNAVENGYIGNFVYMFNVTENPFVLSQYLLQLWGELGGWSLWWMRVVPTLCGIGTWFLLRVLLATVLGRTGGRLRIVPWALLVAHLVWYLPYGTTLRPEPVIVVCAAATLVFAEAALLRRSVGMLAVATVCAVLGVTASPTGIAAAAPLVLSLPWVVRWLRRQPWSARIGAVLLAVASTTVVVPVGFADASLGDVLEAYDVHQWYYLSFSWYQEFEHYKTLLDTAGWARRLPVLLTLALIASVAIASGRVNMGRDPVRRLLLVSAVASAVALAMIAFSPTKWVNHFHAVAAAPTVLLAAALVRSPLPRRGAQVASTASLLLLVGVVSLSYAGGTWWVPFSDAGHRFGNHLDPNSETANTQPHFEWLYLRNPAVWLSVAALALAWGYWRRRRGLPVLLKPDRAVLGAASLSAVVLLLATFSYAPIGQSPGWTIARSGVRTMFGDGCGLADAVKVQLPVKRQPEAPANPPRLEGDFRNDRPVPLAAPPWSDPTTAWHDDVPDGTSTGTGELTTGWYRIPAETAGTHVTVPLAGALGNQDLRVEFGEPSGDDWRVTGSRRLEPDTRMPLDEWQQLAVEVPEGARGVRLALADRRTGANSWIAAAEPRLTAENPISEITRDRPVLANHIGAAEWPCANQVKVDNGLTGTPVVRMTVDQLLPPDWPDNISNLPWGGAWEQTSREWVQTRLPARLRPSGPPRKPWGHVYVLRYQHPVGEFDLKVGEKTRWGWKRLPTLADNDYPNIPDNAGTDSEEQNEDEQD</sequence>
<keyword evidence="4" id="KW-1003">Cell membrane</keyword>
<gene>
    <name evidence="16" type="ORF">SAMN04489718_3017</name>
</gene>
<feature type="domain" description="Arabinosyltransferas concanavalin like" evidence="15">
    <location>
        <begin position="69"/>
        <end position="213"/>
    </location>
</feature>
<dbReference type="InterPro" id="IPR042486">
    <property type="entry name" value="Arabino_trans_C_2"/>
</dbReference>
<feature type="transmembrane region" description="Helical" evidence="12">
    <location>
        <begin position="520"/>
        <end position="537"/>
    </location>
</feature>
<dbReference type="GO" id="GO:0071555">
    <property type="term" value="P:cell wall organization"/>
    <property type="evidence" value="ECO:0007669"/>
    <property type="project" value="UniProtKB-KW"/>
</dbReference>
<dbReference type="GO" id="GO:0071766">
    <property type="term" value="P:Actinobacterium-type cell wall biogenesis"/>
    <property type="evidence" value="ECO:0007669"/>
    <property type="project" value="InterPro"/>
</dbReference>
<evidence type="ECO:0000256" key="4">
    <source>
        <dbReference type="ARBA" id="ARBA00022475"/>
    </source>
</evidence>
<dbReference type="InterPro" id="IPR040920">
    <property type="entry name" value="Arabino_trans_N"/>
</dbReference>
<dbReference type="EMBL" id="FNKO01000002">
    <property type="protein sequence ID" value="SDQ99680.1"/>
    <property type="molecule type" value="Genomic_DNA"/>
</dbReference>
<evidence type="ECO:0000256" key="1">
    <source>
        <dbReference type="ARBA" id="ARBA00003001"/>
    </source>
</evidence>
<evidence type="ECO:0000256" key="7">
    <source>
        <dbReference type="ARBA" id="ARBA00022692"/>
    </source>
</evidence>
<feature type="compositionally biased region" description="Basic and acidic residues" evidence="11">
    <location>
        <begin position="1"/>
        <end position="10"/>
    </location>
</feature>
<evidence type="ECO:0000256" key="8">
    <source>
        <dbReference type="ARBA" id="ARBA00022989"/>
    </source>
</evidence>
<keyword evidence="9 12" id="KW-0472">Membrane</keyword>
<dbReference type="AlphaFoldDB" id="A0A1H1FFP9"/>
<feature type="transmembrane region" description="Helical" evidence="12">
    <location>
        <begin position="256"/>
        <end position="277"/>
    </location>
</feature>
<evidence type="ECO:0000259" key="13">
    <source>
        <dbReference type="Pfam" id="PF04602"/>
    </source>
</evidence>
<evidence type="ECO:0000256" key="9">
    <source>
        <dbReference type="ARBA" id="ARBA00023136"/>
    </source>
</evidence>
<feature type="transmembrane region" description="Helical" evidence="12">
    <location>
        <begin position="365"/>
        <end position="383"/>
    </location>
</feature>
<dbReference type="Proteomes" id="UP000199301">
    <property type="component" value="Unassembled WGS sequence"/>
</dbReference>
<feature type="transmembrane region" description="Helical" evidence="12">
    <location>
        <begin position="660"/>
        <end position="676"/>
    </location>
</feature>
<dbReference type="Pfam" id="PF17689">
    <property type="entry name" value="Arabino_trans_N"/>
    <property type="match status" value="1"/>
</dbReference>
<feature type="region of interest" description="Disordered" evidence="11">
    <location>
        <begin position="747"/>
        <end position="766"/>
    </location>
</feature>
<feature type="region of interest" description="Disordered" evidence="11">
    <location>
        <begin position="1"/>
        <end position="35"/>
    </location>
</feature>
<dbReference type="Pfam" id="PF14896">
    <property type="entry name" value="Arabino_trans_C"/>
    <property type="match status" value="1"/>
</dbReference>
<evidence type="ECO:0000313" key="16">
    <source>
        <dbReference type="EMBL" id="SDQ99680.1"/>
    </source>
</evidence>
<keyword evidence="6 16" id="KW-0808">Transferase</keyword>
<dbReference type="InterPro" id="IPR032731">
    <property type="entry name" value="Arabino_trans_C"/>
</dbReference>
<dbReference type="Gene3D" id="2.60.120.610">
    <property type="entry name" value="arabinofuranosyltransferase like domain"/>
    <property type="match status" value="1"/>
</dbReference>
<evidence type="ECO:0000259" key="15">
    <source>
        <dbReference type="Pfam" id="PF17689"/>
    </source>
</evidence>
<evidence type="ECO:0000256" key="2">
    <source>
        <dbReference type="ARBA" id="ARBA00004651"/>
    </source>
</evidence>
<keyword evidence="17" id="KW-1185">Reference proteome</keyword>
<keyword evidence="5" id="KW-0328">Glycosyltransferase</keyword>
<feature type="transmembrane region" description="Helical" evidence="12">
    <location>
        <begin position="390"/>
        <end position="407"/>
    </location>
</feature>
<dbReference type="STRING" id="995062.SAMN04489718_3017"/>
<accession>A0A1H1FFP9</accession>
<feature type="domain" description="Arabinofuranosyltransferase central" evidence="13">
    <location>
        <begin position="218"/>
        <end position="632"/>
    </location>
</feature>
<feature type="transmembrane region" description="Helical" evidence="12">
    <location>
        <begin position="691"/>
        <end position="711"/>
    </location>
</feature>
<feature type="transmembrane region" description="Helical" evidence="12">
    <location>
        <begin position="574"/>
        <end position="591"/>
    </location>
</feature>
<comment type="subcellular location">
    <subcellularLocation>
        <location evidence="2">Cell membrane</location>
        <topology evidence="2">Multi-pass membrane protein</topology>
    </subcellularLocation>
</comment>
<evidence type="ECO:0000313" key="17">
    <source>
        <dbReference type="Proteomes" id="UP000199301"/>
    </source>
</evidence>
<evidence type="ECO:0000259" key="14">
    <source>
        <dbReference type="Pfam" id="PF14896"/>
    </source>
</evidence>
<reference evidence="17" key="1">
    <citation type="submission" date="2016-10" db="EMBL/GenBank/DDBJ databases">
        <authorList>
            <person name="Varghese N."/>
            <person name="Submissions S."/>
        </authorList>
    </citation>
    <scope>NUCLEOTIDE SEQUENCE [LARGE SCALE GENOMIC DNA]</scope>
    <source>
        <strain evidence="17">DSM 45459</strain>
    </source>
</reference>
<protein>
    <submittedName>
        <fullName evidence="16">Arabinosyltransferase B</fullName>
    </submittedName>
</protein>
<comment type="similarity">
    <text evidence="3">Belongs to the emb family.</text>
</comment>
<dbReference type="GO" id="GO:0052636">
    <property type="term" value="F:arabinosyltransferase activity"/>
    <property type="evidence" value="ECO:0007669"/>
    <property type="project" value="InterPro"/>
</dbReference>
<feature type="transmembrane region" description="Helical" evidence="12">
    <location>
        <begin position="331"/>
        <end position="353"/>
    </location>
</feature>
<feature type="transmembrane region" description="Helical" evidence="12">
    <location>
        <begin position="413"/>
        <end position="446"/>
    </location>
</feature>
<evidence type="ECO:0000256" key="12">
    <source>
        <dbReference type="SAM" id="Phobius"/>
    </source>
</evidence>
<dbReference type="InterPro" id="IPR007680">
    <property type="entry name" value="Arabino_trans_central"/>
</dbReference>
<feature type="transmembrane region" description="Helical" evidence="12">
    <location>
        <begin position="549"/>
        <end position="568"/>
    </location>
</feature>
<evidence type="ECO:0000256" key="6">
    <source>
        <dbReference type="ARBA" id="ARBA00022679"/>
    </source>
</evidence>
<evidence type="ECO:0000256" key="11">
    <source>
        <dbReference type="SAM" id="MobiDB-lite"/>
    </source>
</evidence>
<feature type="transmembrane region" description="Helical" evidence="12">
    <location>
        <begin position="43"/>
        <end position="62"/>
    </location>
</feature>
<keyword evidence="7 12" id="KW-0812">Transmembrane</keyword>
<keyword evidence="10" id="KW-0961">Cell wall biogenesis/degradation</keyword>